<proteinExistence type="predicted"/>
<protein>
    <submittedName>
        <fullName evidence="3">Uncharacterized protein</fullName>
    </submittedName>
</protein>
<reference evidence="4" key="1">
    <citation type="submission" date="2022-10" db="EMBL/GenBank/DDBJ databases">
        <title>Genome assembly of Pristionchus species.</title>
        <authorList>
            <person name="Yoshida K."/>
            <person name="Sommer R.J."/>
        </authorList>
    </citation>
    <scope>NUCLEOTIDE SEQUENCE [LARGE SCALE GENOMIC DNA]</scope>
    <source>
        <strain evidence="4">RS5460</strain>
    </source>
</reference>
<name>A0AAN5CSE0_9BILA</name>
<dbReference type="EMBL" id="BTRK01000004">
    <property type="protein sequence ID" value="GMR49312.1"/>
    <property type="molecule type" value="Genomic_DNA"/>
</dbReference>
<feature type="region of interest" description="Disordered" evidence="1">
    <location>
        <begin position="77"/>
        <end position="96"/>
    </location>
</feature>
<feature type="non-terminal residue" evidence="3">
    <location>
        <position position="1"/>
    </location>
</feature>
<evidence type="ECO:0000256" key="2">
    <source>
        <dbReference type="SAM" id="SignalP"/>
    </source>
</evidence>
<comment type="caution">
    <text evidence="3">The sequence shown here is derived from an EMBL/GenBank/DDBJ whole genome shotgun (WGS) entry which is preliminary data.</text>
</comment>
<dbReference type="AlphaFoldDB" id="A0AAN5CSE0"/>
<sequence length="96" mass="10565">IAPRLALSYLLLCSVVQSELIPEEFTSIIGGEFTAPYVDRFDQPTSLHGEMLASSTLPKDTPFLSRISLPSHPLVETPSRMDAIGTNERTGRFSRS</sequence>
<feature type="chain" id="PRO_5042853774" evidence="2">
    <location>
        <begin position="19"/>
        <end position="96"/>
    </location>
</feature>
<feature type="non-terminal residue" evidence="3">
    <location>
        <position position="96"/>
    </location>
</feature>
<gene>
    <name evidence="3" type="ORF">PMAYCL1PPCAC_19507</name>
</gene>
<keyword evidence="2" id="KW-0732">Signal</keyword>
<evidence type="ECO:0000313" key="3">
    <source>
        <dbReference type="EMBL" id="GMR49312.1"/>
    </source>
</evidence>
<dbReference type="Proteomes" id="UP001328107">
    <property type="component" value="Unassembled WGS sequence"/>
</dbReference>
<accession>A0AAN5CSE0</accession>
<keyword evidence="4" id="KW-1185">Reference proteome</keyword>
<evidence type="ECO:0000313" key="4">
    <source>
        <dbReference type="Proteomes" id="UP001328107"/>
    </source>
</evidence>
<evidence type="ECO:0000256" key="1">
    <source>
        <dbReference type="SAM" id="MobiDB-lite"/>
    </source>
</evidence>
<organism evidence="3 4">
    <name type="scientific">Pristionchus mayeri</name>
    <dbReference type="NCBI Taxonomy" id="1317129"/>
    <lineage>
        <taxon>Eukaryota</taxon>
        <taxon>Metazoa</taxon>
        <taxon>Ecdysozoa</taxon>
        <taxon>Nematoda</taxon>
        <taxon>Chromadorea</taxon>
        <taxon>Rhabditida</taxon>
        <taxon>Rhabditina</taxon>
        <taxon>Diplogasteromorpha</taxon>
        <taxon>Diplogasteroidea</taxon>
        <taxon>Neodiplogasteridae</taxon>
        <taxon>Pristionchus</taxon>
    </lineage>
</organism>
<feature type="signal peptide" evidence="2">
    <location>
        <begin position="1"/>
        <end position="18"/>
    </location>
</feature>